<feature type="region of interest" description="Disordered" evidence="1">
    <location>
        <begin position="88"/>
        <end position="154"/>
    </location>
</feature>
<dbReference type="Proteomes" id="UP000615446">
    <property type="component" value="Unassembled WGS sequence"/>
</dbReference>
<reference evidence="2" key="1">
    <citation type="submission" date="2019-10" db="EMBL/GenBank/DDBJ databases">
        <title>Conservation and host-specific expression of non-tandemly repeated heterogenous ribosome RNA gene in arbuscular mycorrhizal fungi.</title>
        <authorList>
            <person name="Maeda T."/>
            <person name="Kobayashi Y."/>
            <person name="Nakagawa T."/>
            <person name="Ezawa T."/>
            <person name="Yamaguchi K."/>
            <person name="Bino T."/>
            <person name="Nishimoto Y."/>
            <person name="Shigenobu S."/>
            <person name="Kawaguchi M."/>
        </authorList>
    </citation>
    <scope>NUCLEOTIDE SEQUENCE</scope>
    <source>
        <strain evidence="2">HR1</strain>
    </source>
</reference>
<accession>A0A8H3MCJ3</accession>
<feature type="compositionally biased region" description="Basic and acidic residues" evidence="1">
    <location>
        <begin position="91"/>
        <end position="132"/>
    </location>
</feature>
<organism evidence="2 3">
    <name type="scientific">Rhizophagus clarus</name>
    <dbReference type="NCBI Taxonomy" id="94130"/>
    <lineage>
        <taxon>Eukaryota</taxon>
        <taxon>Fungi</taxon>
        <taxon>Fungi incertae sedis</taxon>
        <taxon>Mucoromycota</taxon>
        <taxon>Glomeromycotina</taxon>
        <taxon>Glomeromycetes</taxon>
        <taxon>Glomerales</taxon>
        <taxon>Glomeraceae</taxon>
        <taxon>Rhizophagus</taxon>
    </lineage>
</organism>
<sequence>MSNKSSQKKKQTLKEIIVLDAKHSEAGEGRTEIIEDEGSKAKINEEDLAGKSDEHIILCRLTDIERELFKSLSDKQRKSLLNTIKKAMAKAKAEGRAEGRAEGKAEGRAEGRAEGKAEGIAEGIAEAKAEQRRKGKSAPYAGRDHDLHKIIKSC</sequence>
<dbReference type="AlphaFoldDB" id="A0A8H3MCJ3"/>
<protein>
    <submittedName>
        <fullName evidence="2">Rpn family recombination-promoting nuclease/putative transposase</fullName>
    </submittedName>
</protein>
<proteinExistence type="predicted"/>
<dbReference type="EMBL" id="BLAL01000285">
    <property type="protein sequence ID" value="GET00409.1"/>
    <property type="molecule type" value="Genomic_DNA"/>
</dbReference>
<name>A0A8H3MCJ3_9GLOM</name>
<evidence type="ECO:0000256" key="1">
    <source>
        <dbReference type="SAM" id="MobiDB-lite"/>
    </source>
</evidence>
<evidence type="ECO:0000313" key="3">
    <source>
        <dbReference type="Proteomes" id="UP000615446"/>
    </source>
</evidence>
<gene>
    <name evidence="2" type="ORF">RCL2_002686300</name>
</gene>
<evidence type="ECO:0000313" key="2">
    <source>
        <dbReference type="EMBL" id="GET00409.1"/>
    </source>
</evidence>
<feature type="compositionally biased region" description="Basic and acidic residues" evidence="1">
    <location>
        <begin position="142"/>
        <end position="154"/>
    </location>
</feature>
<comment type="caution">
    <text evidence="2">The sequence shown here is derived from an EMBL/GenBank/DDBJ whole genome shotgun (WGS) entry which is preliminary data.</text>
</comment>